<accession>A0A1H7KDZ7</accession>
<proteinExistence type="predicted"/>
<protein>
    <submittedName>
        <fullName evidence="1">Uncharacterized protein</fullName>
    </submittedName>
</protein>
<organism evidence="1 2">
    <name type="scientific">Phocaeicola vulgatus</name>
    <name type="common">Bacteroides vulgatus</name>
    <dbReference type="NCBI Taxonomy" id="821"/>
    <lineage>
        <taxon>Bacteria</taxon>
        <taxon>Pseudomonadati</taxon>
        <taxon>Bacteroidota</taxon>
        <taxon>Bacteroidia</taxon>
        <taxon>Bacteroidales</taxon>
        <taxon>Bacteroidaceae</taxon>
        <taxon>Phocaeicola</taxon>
    </lineage>
</organism>
<evidence type="ECO:0000313" key="2">
    <source>
        <dbReference type="Proteomes" id="UP000260640"/>
    </source>
</evidence>
<name>A0A1H7KDZ7_PHOVU</name>
<gene>
    <name evidence="1" type="ORF">DXD46_22280</name>
</gene>
<dbReference type="Proteomes" id="UP000260640">
    <property type="component" value="Unassembled WGS sequence"/>
</dbReference>
<evidence type="ECO:0000313" key="1">
    <source>
        <dbReference type="EMBL" id="RGJ73964.1"/>
    </source>
</evidence>
<dbReference type="AlphaFoldDB" id="A0A1H7KDZ7"/>
<reference evidence="1 2" key="1">
    <citation type="submission" date="2018-08" db="EMBL/GenBank/DDBJ databases">
        <title>A genome reference for cultivated species of the human gut microbiota.</title>
        <authorList>
            <person name="Zou Y."/>
            <person name="Xue W."/>
            <person name="Luo G."/>
        </authorList>
    </citation>
    <scope>NUCLEOTIDE SEQUENCE [LARGE SCALE GENOMIC DNA]</scope>
    <source>
        <strain evidence="1 2">TM05-16</strain>
    </source>
</reference>
<comment type="caution">
    <text evidence="1">The sequence shown here is derived from an EMBL/GenBank/DDBJ whole genome shotgun (WGS) entry which is preliminary data.</text>
</comment>
<dbReference type="EMBL" id="QSPP01000143">
    <property type="protein sequence ID" value="RGJ73964.1"/>
    <property type="molecule type" value="Genomic_DNA"/>
</dbReference>
<sequence>MEEEKHRVRAKKKLIRVTFPNGKVICYNNTTSTMINVLTEIGSDKFPAINLELCHLPLLSKEIYPQYKEWMKPVCDGWYLNAQSNSDSKYLQLRSINEQFSLGLNIELGTDFETEKKPIKEKKSRTKDKLLVKFPDGEYVGNDSAMETFLEVVWKLGIDDIMRKNLTWGSNSLITTSKVINSQVQVGENRWIIVPGTTKDKVKLLRVIMALLHTNLEITII</sequence>
<dbReference type="RefSeq" id="WP_074783530.1">
    <property type="nucleotide sequence ID" value="NZ_CAXSNX010000006.1"/>
</dbReference>